<dbReference type="PROSITE" id="PS00323">
    <property type="entry name" value="RIBOSOMAL_S19"/>
    <property type="match status" value="1"/>
</dbReference>
<dbReference type="GO" id="GO:0003735">
    <property type="term" value="F:structural constituent of ribosome"/>
    <property type="evidence" value="ECO:0007669"/>
    <property type="project" value="EnsemblFungi"/>
</dbReference>
<sequence length="93" mass="10736">MRFTRILLSRSVWKGPNVVDFGVDIREHILKKIPIKTKARSATILPQMVGADFMVHNGKAYPKVHITEDMVGHKLGEFSLTRKPFSYRKTKNR</sequence>
<dbReference type="Proteomes" id="UP000001744">
    <property type="component" value="Unassembled WGS sequence"/>
</dbReference>
<evidence type="ECO:0000256" key="4">
    <source>
        <dbReference type="ARBA" id="ARBA00044183"/>
    </source>
</evidence>
<dbReference type="VEuPathDB" id="FungiDB:SJAG_04918"/>
<dbReference type="InterPro" id="IPR023575">
    <property type="entry name" value="Ribosomal_uS19_SF"/>
</dbReference>
<keyword evidence="3 5" id="KW-0687">Ribonucleoprotein</keyword>
<protein>
    <recommendedName>
        <fullName evidence="4">Small ribosomal subunit protein uS19m</fullName>
    </recommendedName>
</protein>
<proteinExistence type="inferred from homology"/>
<gene>
    <name evidence="7" type="primary">rsm19</name>
    <name evidence="6" type="ORF">SJAG_04918</name>
</gene>
<dbReference type="RefSeq" id="XP_002175989.1">
    <property type="nucleotide sequence ID" value="XM_002175953.1"/>
</dbReference>
<dbReference type="OMA" id="YVAFEIT"/>
<dbReference type="OrthoDB" id="2043at2759"/>
<dbReference type="PRINTS" id="PR00975">
    <property type="entry name" value="RIBOSOMALS19"/>
</dbReference>
<evidence type="ECO:0000256" key="5">
    <source>
        <dbReference type="RuleBase" id="RU003485"/>
    </source>
</evidence>
<dbReference type="Gene3D" id="3.30.860.10">
    <property type="entry name" value="30s Ribosomal Protein S19, Chain A"/>
    <property type="match status" value="1"/>
</dbReference>
<dbReference type="InterPro" id="IPR020934">
    <property type="entry name" value="Ribosomal_uS19_CS"/>
</dbReference>
<dbReference type="eggNOG" id="KOG0899">
    <property type="taxonomic scope" value="Eukaryota"/>
</dbReference>
<evidence type="ECO:0000313" key="6">
    <source>
        <dbReference type="EMBL" id="EEB09696.1"/>
    </source>
</evidence>
<dbReference type="STRING" id="402676.B6K842"/>
<keyword evidence="8" id="KW-1185">Reference proteome</keyword>
<dbReference type="PANTHER" id="PTHR11880:SF8">
    <property type="entry name" value="SMALL RIBOSOMAL SUBUNIT PROTEIN US19M"/>
    <property type="match status" value="1"/>
</dbReference>
<dbReference type="EMBL" id="KE651167">
    <property type="protein sequence ID" value="EEB09696.1"/>
    <property type="molecule type" value="Genomic_DNA"/>
</dbReference>
<dbReference type="PANTHER" id="PTHR11880">
    <property type="entry name" value="RIBOSOMAL PROTEIN S19P FAMILY MEMBER"/>
    <property type="match status" value="1"/>
</dbReference>
<comment type="similarity">
    <text evidence="1 5">Belongs to the universal ribosomal protein uS19 family.</text>
</comment>
<dbReference type="GO" id="GO:0005763">
    <property type="term" value="C:mitochondrial small ribosomal subunit"/>
    <property type="evidence" value="ECO:0007669"/>
    <property type="project" value="EnsemblFungi"/>
</dbReference>
<dbReference type="HAMAP" id="MF_00531">
    <property type="entry name" value="Ribosomal_uS19"/>
    <property type="match status" value="1"/>
</dbReference>
<dbReference type="AlphaFoldDB" id="B6K842"/>
<accession>B6K842</accession>
<dbReference type="SUPFAM" id="SSF54570">
    <property type="entry name" value="Ribosomal protein S19"/>
    <property type="match status" value="1"/>
</dbReference>
<dbReference type="InterPro" id="IPR002222">
    <property type="entry name" value="Ribosomal_uS19"/>
</dbReference>
<dbReference type="HOGENOM" id="CLU_144911_1_2_1"/>
<dbReference type="GO" id="GO:0003723">
    <property type="term" value="F:RNA binding"/>
    <property type="evidence" value="ECO:0007669"/>
    <property type="project" value="InterPro"/>
</dbReference>
<keyword evidence="2 5" id="KW-0689">Ribosomal protein</keyword>
<dbReference type="JaponicusDB" id="SJAG_04918">
    <property type="gene designation" value="rsm19"/>
</dbReference>
<evidence type="ECO:0000256" key="1">
    <source>
        <dbReference type="ARBA" id="ARBA00007345"/>
    </source>
</evidence>
<organism evidence="6 8">
    <name type="scientific">Schizosaccharomyces japonicus (strain yFS275 / FY16936)</name>
    <name type="common">Fission yeast</name>
    <dbReference type="NCBI Taxonomy" id="402676"/>
    <lineage>
        <taxon>Eukaryota</taxon>
        <taxon>Fungi</taxon>
        <taxon>Dikarya</taxon>
        <taxon>Ascomycota</taxon>
        <taxon>Taphrinomycotina</taxon>
        <taxon>Schizosaccharomycetes</taxon>
        <taxon>Schizosaccharomycetales</taxon>
        <taxon>Schizosaccharomycetaceae</taxon>
        <taxon>Schizosaccharomyces</taxon>
    </lineage>
</organism>
<dbReference type="Pfam" id="PF00203">
    <property type="entry name" value="Ribosomal_S19"/>
    <property type="match status" value="1"/>
</dbReference>
<evidence type="ECO:0000313" key="8">
    <source>
        <dbReference type="Proteomes" id="UP000001744"/>
    </source>
</evidence>
<evidence type="ECO:0000256" key="3">
    <source>
        <dbReference type="ARBA" id="ARBA00023274"/>
    </source>
</evidence>
<dbReference type="GO" id="GO:0006412">
    <property type="term" value="P:translation"/>
    <property type="evidence" value="ECO:0007669"/>
    <property type="project" value="InterPro"/>
</dbReference>
<dbReference type="GeneID" id="7050350"/>
<name>B6K842_SCHJY</name>
<reference evidence="6 8" key="1">
    <citation type="journal article" date="2011" name="Science">
        <title>Comparative functional genomics of the fission yeasts.</title>
        <authorList>
            <person name="Rhind N."/>
            <person name="Chen Z."/>
            <person name="Yassour M."/>
            <person name="Thompson D.A."/>
            <person name="Haas B.J."/>
            <person name="Habib N."/>
            <person name="Wapinski I."/>
            <person name="Roy S."/>
            <person name="Lin M.F."/>
            <person name="Heiman D.I."/>
            <person name="Young S.K."/>
            <person name="Furuya K."/>
            <person name="Guo Y."/>
            <person name="Pidoux A."/>
            <person name="Chen H.M."/>
            <person name="Robbertse B."/>
            <person name="Goldberg J.M."/>
            <person name="Aoki K."/>
            <person name="Bayne E.H."/>
            <person name="Berlin A.M."/>
            <person name="Desjardins C.A."/>
            <person name="Dobbs E."/>
            <person name="Dukaj L."/>
            <person name="Fan L."/>
            <person name="FitzGerald M.G."/>
            <person name="French C."/>
            <person name="Gujja S."/>
            <person name="Hansen K."/>
            <person name="Keifenheim D."/>
            <person name="Levin J.Z."/>
            <person name="Mosher R.A."/>
            <person name="Mueller C.A."/>
            <person name="Pfiffner J."/>
            <person name="Priest M."/>
            <person name="Russ C."/>
            <person name="Smialowska A."/>
            <person name="Swoboda P."/>
            <person name="Sykes S.M."/>
            <person name="Vaughn M."/>
            <person name="Vengrova S."/>
            <person name="Yoder R."/>
            <person name="Zeng Q."/>
            <person name="Allshire R."/>
            <person name="Baulcombe D."/>
            <person name="Birren B.W."/>
            <person name="Brown W."/>
            <person name="Ekwall K."/>
            <person name="Kellis M."/>
            <person name="Leatherwood J."/>
            <person name="Levin H."/>
            <person name="Margalit H."/>
            <person name="Martienssen R."/>
            <person name="Nieduszynski C.A."/>
            <person name="Spatafora J.W."/>
            <person name="Friedman N."/>
            <person name="Dalgaard J.Z."/>
            <person name="Baumann P."/>
            <person name="Niki H."/>
            <person name="Regev A."/>
            <person name="Nusbaum C."/>
        </authorList>
    </citation>
    <scope>NUCLEOTIDE SEQUENCE [LARGE SCALE GENOMIC DNA]</scope>
    <source>
        <strain evidence="8">yFS275 / FY16936</strain>
    </source>
</reference>
<dbReference type="PIRSF" id="PIRSF002144">
    <property type="entry name" value="Ribosomal_S19"/>
    <property type="match status" value="1"/>
</dbReference>
<dbReference type="FunFam" id="3.30.860.10:FF:000001">
    <property type="entry name" value="30S ribosomal protein S19"/>
    <property type="match status" value="1"/>
</dbReference>
<evidence type="ECO:0000256" key="2">
    <source>
        <dbReference type="ARBA" id="ARBA00022980"/>
    </source>
</evidence>
<evidence type="ECO:0000313" key="7">
    <source>
        <dbReference type="JaponicusDB" id="SJAG_04918"/>
    </source>
</evidence>